<feature type="binding site" evidence="3">
    <location>
        <position position="91"/>
    </location>
    <ligand>
        <name>Zn(2+)</name>
        <dbReference type="ChEBI" id="CHEBI:29105"/>
        <label>1</label>
    </ligand>
</feature>
<dbReference type="InterPro" id="IPR036264">
    <property type="entry name" value="Bact_exopeptidase_dim_dom"/>
</dbReference>
<evidence type="ECO:0000313" key="6">
    <source>
        <dbReference type="EMBL" id="EAU00814.1"/>
    </source>
</evidence>
<feature type="binding site" evidence="4">
    <location>
        <position position="216"/>
    </location>
    <ligand>
        <name>allantoate</name>
        <dbReference type="ChEBI" id="CHEBI:17536"/>
    </ligand>
</feature>
<feature type="binding site" evidence="3">
    <location>
        <position position="126"/>
    </location>
    <ligand>
        <name>Zn(2+)</name>
        <dbReference type="ChEBI" id="CHEBI:29105"/>
        <label>2</label>
    </ligand>
</feature>
<dbReference type="PIRSF" id="PIRSF001235">
    <property type="entry name" value="Amidase_carbamoylase"/>
    <property type="match status" value="1"/>
</dbReference>
<feature type="binding site" evidence="3">
    <location>
        <position position="383"/>
    </location>
    <ligand>
        <name>Zn(2+)</name>
        <dbReference type="ChEBI" id="CHEBI:29105"/>
        <label>2</label>
    </ligand>
</feature>
<evidence type="ECO:0000259" key="5">
    <source>
        <dbReference type="Pfam" id="PF07687"/>
    </source>
</evidence>
<dbReference type="KEGG" id="ccv:CCV52592_2070"/>
<proteinExistence type="inferred from homology"/>
<sequence length="411" mass="44798">MINRKRLQGEFEAISKFGALESGGLTRLAFTKEDKQAREYLISLVKEAGFSLKEDAVGNIYAKFDDVSEPNLPAVSVGSHVDSVPFGGFYDGTLGVMTGLEAMRAIKESGVKLKRPIELIVFCCEESSRFKMATIGSKIVSGKLPLSRLHELKDESGVSLYDAMRDFGLKPQNLADALLPKGAFHSYLELHIEQGPVLERQNIPIGIVTGIAAPIRYEILVRGRADHSGATPMNMRNDALVAASHIIIAAQNFARAKKTAVATIGYAQTKPGVLNVVPGEVRLGVDIRDIDKSDLEALDKELRAFVQELSGELNFSYEIKELIKDMPMRLSDEVINLLENEAKSLGIKTLRLPSGAGHDAMNMPGIAKLVGMLFIPCKDGISHNINESINFDDAFKATEILAAAMIKLSQN</sequence>
<dbReference type="PANTHER" id="PTHR32494:SF5">
    <property type="entry name" value="ALLANTOATE AMIDOHYDROLASE"/>
    <property type="match status" value="1"/>
</dbReference>
<feature type="domain" description="Peptidase M20 dimerisation" evidence="5">
    <location>
        <begin position="216"/>
        <end position="310"/>
    </location>
</feature>
<dbReference type="EMBL" id="CP000767">
    <property type="protein sequence ID" value="EAU00814.1"/>
    <property type="molecule type" value="Genomic_DNA"/>
</dbReference>
<comment type="similarity">
    <text evidence="1">Belongs to the peptidase M20 family.</text>
</comment>
<evidence type="ECO:0000256" key="3">
    <source>
        <dbReference type="PIRSR" id="PIRSR001235-1"/>
    </source>
</evidence>
<dbReference type="Pfam" id="PF01546">
    <property type="entry name" value="Peptidase_M20"/>
    <property type="match status" value="1"/>
</dbReference>
<dbReference type="GO" id="GO:0016813">
    <property type="term" value="F:hydrolase activity, acting on carbon-nitrogen (but not peptide) bonds, in linear amidines"/>
    <property type="evidence" value="ECO:0007669"/>
    <property type="project" value="InterPro"/>
</dbReference>
<reference evidence="6" key="1">
    <citation type="submission" date="2016-07" db="EMBL/GenBank/DDBJ databases">
        <title>Comparative genomics of the Campylobacter concisus group.</title>
        <authorList>
            <person name="Miller W.G."/>
            <person name="Yee E."/>
            <person name="Chapman M.H."/>
            <person name="Huynh S."/>
            <person name="Bono J.L."/>
            <person name="On S.L.W."/>
            <person name="StLeger J."/>
            <person name="Foster G."/>
            <person name="Parker C.T."/>
        </authorList>
    </citation>
    <scope>NUCLEOTIDE SEQUENCE</scope>
    <source>
        <strain evidence="6">525.92</strain>
    </source>
</reference>
<accession>A7H181</accession>
<feature type="binding site" evidence="4">
    <location>
        <position position="288"/>
    </location>
    <ligand>
        <name>allantoate</name>
        <dbReference type="ChEBI" id="CHEBI:17536"/>
    </ligand>
</feature>
<dbReference type="InterPro" id="IPR011650">
    <property type="entry name" value="Peptidase_M20_dimer"/>
</dbReference>
<feature type="binding site" evidence="4">
    <location>
        <position position="275"/>
    </location>
    <ligand>
        <name>allantoate</name>
        <dbReference type="ChEBI" id="CHEBI:17536"/>
    </ligand>
</feature>
<dbReference type="PANTHER" id="PTHR32494">
    <property type="entry name" value="ALLANTOATE DEIMINASE-RELATED"/>
    <property type="match status" value="1"/>
</dbReference>
<comment type="cofactor">
    <cofactor evidence="3">
        <name>Zn(2+)</name>
        <dbReference type="ChEBI" id="CHEBI:29105"/>
    </cofactor>
    <text evidence="3">Binds 2 Zn(2+) ions per subunit.</text>
</comment>
<feature type="binding site" evidence="3">
    <location>
        <position position="80"/>
    </location>
    <ligand>
        <name>Zn(2+)</name>
        <dbReference type="ChEBI" id="CHEBI:29105"/>
        <label>1</label>
    </ligand>
</feature>
<dbReference type="InterPro" id="IPR002933">
    <property type="entry name" value="Peptidase_M20"/>
</dbReference>
<name>A7H181_CAMC5</name>
<keyword evidence="3" id="KW-0862">Zinc</keyword>
<feature type="binding site" evidence="3">
    <location>
        <position position="191"/>
    </location>
    <ligand>
        <name>Zn(2+)</name>
        <dbReference type="ChEBI" id="CHEBI:29105"/>
        <label>1</label>
    </ligand>
</feature>
<keyword evidence="3" id="KW-0479">Metal-binding</keyword>
<organism evidence="6 7">
    <name type="scientific">Campylobacter curvus (strain 525.92)</name>
    <dbReference type="NCBI Taxonomy" id="360105"/>
    <lineage>
        <taxon>Bacteria</taxon>
        <taxon>Pseudomonadati</taxon>
        <taxon>Campylobacterota</taxon>
        <taxon>Epsilonproteobacteria</taxon>
        <taxon>Campylobacterales</taxon>
        <taxon>Campylobacteraceae</taxon>
        <taxon>Campylobacter</taxon>
    </lineage>
</organism>
<evidence type="ECO:0000256" key="1">
    <source>
        <dbReference type="ARBA" id="ARBA00006153"/>
    </source>
</evidence>
<dbReference type="OrthoDB" id="9808195at2"/>
<dbReference type="RefSeq" id="WP_011992902.1">
    <property type="nucleotide sequence ID" value="NC_009715.2"/>
</dbReference>
<dbReference type="Gene3D" id="3.30.70.360">
    <property type="match status" value="1"/>
</dbReference>
<dbReference type="AlphaFoldDB" id="A7H181"/>
<keyword evidence="2" id="KW-0378">Hydrolase</keyword>
<gene>
    <name evidence="6" type="ORF">CCV52592_2070</name>
</gene>
<dbReference type="InterPro" id="IPR010158">
    <property type="entry name" value="Amidase_Cbmase"/>
</dbReference>
<evidence type="ECO:0000256" key="2">
    <source>
        <dbReference type="ARBA" id="ARBA00022801"/>
    </source>
</evidence>
<feature type="binding site" evidence="3">
    <location>
        <position position="91"/>
    </location>
    <ligand>
        <name>Zn(2+)</name>
        <dbReference type="ChEBI" id="CHEBI:29105"/>
        <label>2</label>
    </ligand>
</feature>
<protein>
    <submittedName>
        <fullName evidence="6">Peptidase family M20/M25/M40, putative N-carbamoyl-L-amino acid amidohydrolase</fullName>
    </submittedName>
</protein>
<dbReference type="SUPFAM" id="SSF53187">
    <property type="entry name" value="Zn-dependent exopeptidases"/>
    <property type="match status" value="1"/>
</dbReference>
<dbReference type="Proteomes" id="UP000006380">
    <property type="component" value="Chromosome"/>
</dbReference>
<dbReference type="HOGENOM" id="CLU_024588_6_0_7"/>
<dbReference type="STRING" id="360105.CCV52592_2070"/>
<evidence type="ECO:0000256" key="4">
    <source>
        <dbReference type="PIRSR" id="PIRSR001235-2"/>
    </source>
</evidence>
<dbReference type="NCBIfam" id="NF006771">
    <property type="entry name" value="PRK09290.1-5"/>
    <property type="match status" value="1"/>
</dbReference>
<dbReference type="Pfam" id="PF07687">
    <property type="entry name" value="M20_dimer"/>
    <property type="match status" value="1"/>
</dbReference>
<dbReference type="NCBIfam" id="TIGR01879">
    <property type="entry name" value="hydantase"/>
    <property type="match status" value="1"/>
</dbReference>
<dbReference type="Gene3D" id="3.40.630.10">
    <property type="entry name" value="Zn peptidases"/>
    <property type="match status" value="1"/>
</dbReference>
<dbReference type="SUPFAM" id="SSF55031">
    <property type="entry name" value="Bacterial exopeptidase dimerisation domain"/>
    <property type="match status" value="1"/>
</dbReference>
<evidence type="ECO:0000313" key="7">
    <source>
        <dbReference type="Proteomes" id="UP000006380"/>
    </source>
</evidence>
<dbReference type="CDD" id="cd03884">
    <property type="entry name" value="M20_bAS"/>
    <property type="match status" value="1"/>
</dbReference>
<dbReference type="GO" id="GO:0046872">
    <property type="term" value="F:metal ion binding"/>
    <property type="evidence" value="ECO:0007669"/>
    <property type="project" value="UniProtKB-KW"/>
</dbReference>
<keyword evidence="7" id="KW-1185">Reference proteome</keyword>